<reference evidence="2 3" key="1">
    <citation type="submission" date="2016-10" db="EMBL/GenBank/DDBJ databases">
        <authorList>
            <person name="de Groot N.N."/>
        </authorList>
    </citation>
    <scope>NUCLEOTIDE SEQUENCE [LARGE SCALE GENOMIC DNA]</scope>
    <source>
        <strain evidence="2 3">CGMCC 1.9157</strain>
    </source>
</reference>
<evidence type="ECO:0000259" key="1">
    <source>
        <dbReference type="PROSITE" id="PS50943"/>
    </source>
</evidence>
<dbReference type="STRING" id="655353.SAMN04488056_12312"/>
<dbReference type="CDD" id="cd00093">
    <property type="entry name" value="HTH_XRE"/>
    <property type="match status" value="1"/>
</dbReference>
<dbReference type="Proteomes" id="UP000199236">
    <property type="component" value="Unassembled WGS sequence"/>
</dbReference>
<dbReference type="RefSeq" id="WP_090075597.1">
    <property type="nucleotide sequence ID" value="NZ_FOVR01000023.1"/>
</dbReference>
<proteinExistence type="predicted"/>
<dbReference type="EMBL" id="FOVR01000023">
    <property type="protein sequence ID" value="SFP12347.1"/>
    <property type="molecule type" value="Genomic_DNA"/>
</dbReference>
<protein>
    <submittedName>
        <fullName evidence="2">Transcriptional regulator, contains XRE-family HTH domain</fullName>
    </submittedName>
</protein>
<name>A0A1I5MSL3_9HYPH</name>
<organism evidence="2 3">
    <name type="scientific">Cohaesibacter marisflavi</name>
    <dbReference type="NCBI Taxonomy" id="655353"/>
    <lineage>
        <taxon>Bacteria</taxon>
        <taxon>Pseudomonadati</taxon>
        <taxon>Pseudomonadota</taxon>
        <taxon>Alphaproteobacteria</taxon>
        <taxon>Hyphomicrobiales</taxon>
        <taxon>Cohaesibacteraceae</taxon>
    </lineage>
</organism>
<evidence type="ECO:0000313" key="2">
    <source>
        <dbReference type="EMBL" id="SFP12347.1"/>
    </source>
</evidence>
<dbReference type="PROSITE" id="PS50943">
    <property type="entry name" value="HTH_CROC1"/>
    <property type="match status" value="1"/>
</dbReference>
<gene>
    <name evidence="2" type="ORF">SAMN04488056_12312</name>
</gene>
<dbReference type="InterPro" id="IPR001387">
    <property type="entry name" value="Cro/C1-type_HTH"/>
</dbReference>
<keyword evidence="3" id="KW-1185">Reference proteome</keyword>
<dbReference type="Pfam" id="PF01381">
    <property type="entry name" value="HTH_3"/>
    <property type="match status" value="1"/>
</dbReference>
<dbReference type="Gene3D" id="1.10.260.40">
    <property type="entry name" value="lambda repressor-like DNA-binding domains"/>
    <property type="match status" value="1"/>
</dbReference>
<dbReference type="AlphaFoldDB" id="A0A1I5MSL3"/>
<sequence>MMRKSHTYCDFGQDVKSHLRTTTARAQSCIISDMTKRYGKSAGELQRWYLREWRKHRGMTQEQLAEAIDSTKQTVSRMESGLTPYNQPFLEACAEALSCEPYQLLAYSPQNSATIDDVVSILRSSDDSTVLKIKKFIEMLES</sequence>
<evidence type="ECO:0000313" key="3">
    <source>
        <dbReference type="Proteomes" id="UP000199236"/>
    </source>
</evidence>
<dbReference type="InterPro" id="IPR010982">
    <property type="entry name" value="Lambda_DNA-bd_dom_sf"/>
</dbReference>
<accession>A0A1I5MSL3</accession>
<dbReference type="GO" id="GO:0003677">
    <property type="term" value="F:DNA binding"/>
    <property type="evidence" value="ECO:0007669"/>
    <property type="project" value="InterPro"/>
</dbReference>
<dbReference type="SUPFAM" id="SSF47413">
    <property type="entry name" value="lambda repressor-like DNA-binding domains"/>
    <property type="match status" value="1"/>
</dbReference>
<dbReference type="SMART" id="SM00530">
    <property type="entry name" value="HTH_XRE"/>
    <property type="match status" value="1"/>
</dbReference>
<feature type="domain" description="HTH cro/C1-type" evidence="1">
    <location>
        <begin position="50"/>
        <end position="104"/>
    </location>
</feature>